<dbReference type="SUPFAM" id="SSF49777">
    <property type="entry name" value="PEBP-like"/>
    <property type="match status" value="1"/>
</dbReference>
<reference evidence="2" key="2">
    <citation type="submission" date="2023-06" db="EMBL/GenBank/DDBJ databases">
        <authorList>
            <person name="Kobayashi Y."/>
            <person name="Kayamori A."/>
            <person name="Aoki K."/>
            <person name="Shiwa Y."/>
            <person name="Fujita N."/>
            <person name="Sugita T."/>
            <person name="Iwasaki W."/>
            <person name="Tanaka N."/>
            <person name="Takashima M."/>
        </authorList>
    </citation>
    <scope>NUCLEOTIDE SEQUENCE</scope>
    <source>
        <strain evidence="2">HIS016</strain>
    </source>
</reference>
<dbReference type="Proteomes" id="UP001222932">
    <property type="component" value="Unassembled WGS sequence"/>
</dbReference>
<dbReference type="PANTHER" id="PTHR11362">
    <property type="entry name" value="PHOSPHATIDYLETHANOLAMINE-BINDING PROTEIN"/>
    <property type="match status" value="1"/>
</dbReference>
<dbReference type="InterPro" id="IPR035810">
    <property type="entry name" value="PEBP_euk"/>
</dbReference>
<dbReference type="InterPro" id="IPR036610">
    <property type="entry name" value="PEBP-like_sf"/>
</dbReference>
<evidence type="ECO:0000313" key="2">
    <source>
        <dbReference type="EMBL" id="GMK53565.1"/>
    </source>
</evidence>
<evidence type="ECO:0008006" key="4">
    <source>
        <dbReference type="Google" id="ProtNLM"/>
    </source>
</evidence>
<keyword evidence="3" id="KW-1185">Reference proteome</keyword>
<evidence type="ECO:0000256" key="1">
    <source>
        <dbReference type="SAM" id="MobiDB-lite"/>
    </source>
</evidence>
<dbReference type="CDD" id="cd00866">
    <property type="entry name" value="PEBP_euk"/>
    <property type="match status" value="1"/>
</dbReference>
<dbReference type="Pfam" id="PF01161">
    <property type="entry name" value="PBP"/>
    <property type="match status" value="1"/>
</dbReference>
<comment type="caution">
    <text evidence="2">The sequence shown here is derived from an EMBL/GenBank/DDBJ whole genome shotgun (WGS) entry which is preliminary data.</text>
</comment>
<gene>
    <name evidence="2" type="ORF">CspeluHIS016_0101510</name>
</gene>
<dbReference type="EMBL" id="BTCM01000001">
    <property type="protein sequence ID" value="GMK53565.1"/>
    <property type="molecule type" value="Genomic_DNA"/>
</dbReference>
<organism evidence="2 3">
    <name type="scientific">Cutaneotrichosporon spelunceum</name>
    <dbReference type="NCBI Taxonomy" id="1672016"/>
    <lineage>
        <taxon>Eukaryota</taxon>
        <taxon>Fungi</taxon>
        <taxon>Dikarya</taxon>
        <taxon>Basidiomycota</taxon>
        <taxon>Agaricomycotina</taxon>
        <taxon>Tremellomycetes</taxon>
        <taxon>Trichosporonales</taxon>
        <taxon>Trichosporonaceae</taxon>
        <taxon>Cutaneotrichosporon</taxon>
    </lineage>
</organism>
<name>A0AAD3TMU0_9TREE</name>
<evidence type="ECO:0000313" key="3">
    <source>
        <dbReference type="Proteomes" id="UP001222932"/>
    </source>
</evidence>
<dbReference type="InterPro" id="IPR008914">
    <property type="entry name" value="PEBP"/>
</dbReference>
<reference evidence="2" key="1">
    <citation type="journal article" date="2023" name="BMC Genomics">
        <title>Chromosome-level genome assemblies of Cutaneotrichosporon spp. (Trichosporonales, Basidiomycota) reveal imbalanced evolution between nucleotide sequences and chromosome synteny.</title>
        <authorList>
            <person name="Kobayashi Y."/>
            <person name="Kayamori A."/>
            <person name="Aoki K."/>
            <person name="Shiwa Y."/>
            <person name="Matsutani M."/>
            <person name="Fujita N."/>
            <person name="Sugita T."/>
            <person name="Iwasaki W."/>
            <person name="Tanaka N."/>
            <person name="Takashima M."/>
        </authorList>
    </citation>
    <scope>NUCLEOTIDE SEQUENCE</scope>
    <source>
        <strain evidence="2">HIS016</strain>
    </source>
</reference>
<dbReference type="PANTHER" id="PTHR11362:SF140">
    <property type="entry name" value="PEBP-LIKE PROTEIN"/>
    <property type="match status" value="1"/>
</dbReference>
<proteinExistence type="predicted"/>
<sequence>MFPFLLLATAASAATTTDLAYVAANFENAGLSTVFPSFAPQAVLDASFGSFKVEIGQPVTQETAGTRPELAVDGGDAFNATGKYSLLLVDANTVGTSEGQNLHWLTNGVTLNGDGTSTPDYTGASDVRSYAGPGPAAGSGAHRYVLIMYREPAEFKAPEGFAAPINDVISFKLSDYVTAANLDLVAANYFTVENGVASVSVSQTQSVDRATLPVASSSVSAPSSAASSDSAAASGSLSQSASKSGSASAGASAPAPTPTSSGAGKTVPSLFALVAGAFLALF</sequence>
<dbReference type="Gene3D" id="3.90.280.10">
    <property type="entry name" value="PEBP-like"/>
    <property type="match status" value="1"/>
</dbReference>
<accession>A0AAD3TMU0</accession>
<dbReference type="AlphaFoldDB" id="A0AAD3TMU0"/>
<feature type="region of interest" description="Disordered" evidence="1">
    <location>
        <begin position="239"/>
        <end position="263"/>
    </location>
</feature>
<protein>
    <recommendedName>
        <fullName evidence="4">PEBP-like protein</fullName>
    </recommendedName>
</protein>